<dbReference type="RefSeq" id="WP_353304613.1">
    <property type="nucleotide sequence ID" value="NZ_BAABWN010000026.1"/>
</dbReference>
<evidence type="ECO:0000313" key="2">
    <source>
        <dbReference type="Proteomes" id="UP001465153"/>
    </source>
</evidence>
<comment type="caution">
    <text evidence="1">The sequence shown here is derived from an EMBL/GenBank/DDBJ whole genome shotgun (WGS) entry which is preliminary data.</text>
</comment>
<accession>A0ABQ0AF88</accession>
<protein>
    <submittedName>
        <fullName evidence="1">Uncharacterized protein</fullName>
    </submittedName>
</protein>
<keyword evidence="2" id="KW-1185">Reference proteome</keyword>
<name>A0ABQ0AF88_9GAMM</name>
<gene>
    <name evidence="1" type="ORF">NBRC116591_41240</name>
</gene>
<evidence type="ECO:0000313" key="1">
    <source>
        <dbReference type="EMBL" id="GAA6170309.1"/>
    </source>
</evidence>
<reference evidence="1 2" key="1">
    <citation type="submission" date="2024-04" db="EMBL/GenBank/DDBJ databases">
        <title>Draft genome sequence of Sessilibacter corallicola NBRC 116591.</title>
        <authorList>
            <person name="Miyakawa T."/>
            <person name="Kusuya Y."/>
            <person name="Miura T."/>
        </authorList>
    </citation>
    <scope>NUCLEOTIDE SEQUENCE [LARGE SCALE GENOMIC DNA]</scope>
    <source>
        <strain evidence="1 2">KU-00831-HH</strain>
    </source>
</reference>
<dbReference type="EMBL" id="BAABWN010000026">
    <property type="protein sequence ID" value="GAA6170309.1"/>
    <property type="molecule type" value="Genomic_DNA"/>
</dbReference>
<dbReference type="Proteomes" id="UP001465153">
    <property type="component" value="Unassembled WGS sequence"/>
</dbReference>
<organism evidence="1 2">
    <name type="scientific">Sessilibacter corallicola</name>
    <dbReference type="NCBI Taxonomy" id="2904075"/>
    <lineage>
        <taxon>Bacteria</taxon>
        <taxon>Pseudomonadati</taxon>
        <taxon>Pseudomonadota</taxon>
        <taxon>Gammaproteobacteria</taxon>
        <taxon>Cellvibrionales</taxon>
        <taxon>Cellvibrionaceae</taxon>
        <taxon>Sessilibacter</taxon>
    </lineage>
</organism>
<sequence>MEVYFVHNGYCGCSYGAPSDPQLINVSDAAEIMKRASLTSDQVKSVIPPAQYAEENDHLYKLTGGNRFICFGDIKSCADIDENKIRTPMRVQW</sequence>
<proteinExistence type="predicted"/>